<keyword evidence="11 32" id="KW-0107">Calcium channel</keyword>
<evidence type="ECO:0000256" key="25">
    <source>
        <dbReference type="ARBA" id="ARBA00023157"/>
    </source>
</evidence>
<keyword evidence="12 35" id="KW-0812">Transmembrane</keyword>
<dbReference type="SUPFAM" id="SSF47473">
    <property type="entry name" value="EF-hand"/>
    <property type="match status" value="1"/>
</dbReference>
<comment type="subcellular location">
    <subcellularLocation>
        <location evidence="2">Basolateral cell membrane</location>
    </subcellularLocation>
    <subcellularLocation>
        <location evidence="3">Cell projection</location>
        <location evidence="3">Cilium membrane</location>
        <topology evidence="3">Multi-pass membrane protein</topology>
    </subcellularLocation>
    <subcellularLocation>
        <location evidence="1">Cytoplasmic vesicle membrane</location>
    </subcellularLocation>
    <subcellularLocation>
        <location evidence="4">Endoplasmic reticulum membrane</location>
        <topology evidence="4">Multi-pass membrane protein</topology>
    </subcellularLocation>
</comment>
<evidence type="ECO:0000256" key="34">
    <source>
        <dbReference type="SAM" id="MobiDB-lite"/>
    </source>
</evidence>
<feature type="transmembrane region" description="Helical" evidence="35">
    <location>
        <begin position="449"/>
        <end position="467"/>
    </location>
</feature>
<dbReference type="GO" id="GO:0007368">
    <property type="term" value="P:determination of left/right symmetry"/>
    <property type="evidence" value="ECO:0007669"/>
    <property type="project" value="UniProtKB-ARBA"/>
</dbReference>
<evidence type="ECO:0000256" key="4">
    <source>
        <dbReference type="ARBA" id="ARBA00004477"/>
    </source>
</evidence>
<feature type="non-terminal residue" evidence="37">
    <location>
        <position position="830"/>
    </location>
</feature>
<gene>
    <name evidence="37" type="primary">pkd2</name>
    <name evidence="37" type="ORF">DAT39_019684</name>
</gene>
<dbReference type="FunFam" id="1.10.287.70:FF:000055">
    <property type="entry name" value="Polycystic kidney disease 2-like 1"/>
    <property type="match status" value="1"/>
</dbReference>
<keyword evidence="8" id="KW-0633">Potassium transport</keyword>
<dbReference type="InterPro" id="IPR011992">
    <property type="entry name" value="EF-hand-dom_pair"/>
</dbReference>
<name>A0A8J4U7I8_CLAMG</name>
<dbReference type="EMBL" id="QNUK01000666">
    <property type="protein sequence ID" value="KAF5890617.1"/>
    <property type="molecule type" value="Genomic_DNA"/>
</dbReference>
<keyword evidence="29" id="KW-0968">Cytoplasmic vesicle</keyword>
<evidence type="ECO:0000256" key="14">
    <source>
        <dbReference type="ARBA" id="ARBA00022737"/>
    </source>
</evidence>
<comment type="caution">
    <text evidence="37">The sequence shown here is derived from an EMBL/GenBank/DDBJ whole genome shotgun (WGS) entry which is preliminary data.</text>
</comment>
<evidence type="ECO:0000256" key="27">
    <source>
        <dbReference type="ARBA" id="ARBA00023273"/>
    </source>
</evidence>
<keyword evidence="18" id="KW-0851">Voltage-gated channel</keyword>
<keyword evidence="6" id="KW-0813">Transport</keyword>
<evidence type="ECO:0000256" key="9">
    <source>
        <dbReference type="ARBA" id="ARBA00022553"/>
    </source>
</evidence>
<evidence type="ECO:0000256" key="23">
    <source>
        <dbReference type="ARBA" id="ARBA00023069"/>
    </source>
</evidence>
<dbReference type="GO" id="GO:0005267">
    <property type="term" value="F:potassium channel activity"/>
    <property type="evidence" value="ECO:0007669"/>
    <property type="project" value="UniProtKB-KW"/>
</dbReference>
<evidence type="ECO:0000256" key="20">
    <source>
        <dbReference type="ARBA" id="ARBA00022989"/>
    </source>
</evidence>
<keyword evidence="17 32" id="KW-0106">Calcium</keyword>
<feature type="binding site" evidence="32">
    <location>
        <position position="715"/>
    </location>
    <ligand>
        <name>Ca(2+)</name>
        <dbReference type="ChEBI" id="CHEBI:29108"/>
        <label>2</label>
    </ligand>
</feature>
<dbReference type="InterPro" id="IPR002048">
    <property type="entry name" value="EF_hand_dom"/>
</dbReference>
<keyword evidence="23" id="KW-0969">Cilium</keyword>
<evidence type="ECO:0000256" key="11">
    <source>
        <dbReference type="ARBA" id="ARBA00022673"/>
    </source>
</evidence>
<evidence type="ECO:0000256" key="28">
    <source>
        <dbReference type="ARBA" id="ARBA00023303"/>
    </source>
</evidence>
<keyword evidence="15" id="KW-0256">Endoplasmic reticulum</keyword>
<feature type="disulfide bond" evidence="33">
    <location>
        <begin position="271"/>
        <end position="284"/>
    </location>
</feature>
<keyword evidence="21" id="KW-0175">Coiled coil</keyword>
<keyword evidence="24 35" id="KW-0472">Membrane</keyword>
<evidence type="ECO:0000256" key="15">
    <source>
        <dbReference type="ARBA" id="ARBA00022824"/>
    </source>
</evidence>
<dbReference type="PANTHER" id="PTHR10877">
    <property type="entry name" value="POLYCYSTIN FAMILY MEMBER"/>
    <property type="match status" value="1"/>
</dbReference>
<dbReference type="Pfam" id="PF20519">
    <property type="entry name" value="Polycystin_dom"/>
    <property type="match status" value="1"/>
</dbReference>
<dbReference type="Gene3D" id="1.10.238.10">
    <property type="entry name" value="EF-hand"/>
    <property type="match status" value="1"/>
</dbReference>
<dbReference type="InterPro" id="IPR027359">
    <property type="entry name" value="Volt_channel_dom_sf"/>
</dbReference>
<keyword evidence="38" id="KW-1185">Reference proteome</keyword>
<keyword evidence="7" id="KW-1003">Cell membrane</keyword>
<feature type="domain" description="EF-hand" evidence="36">
    <location>
        <begin position="691"/>
        <end position="726"/>
    </location>
</feature>
<protein>
    <recommendedName>
        <fullName evidence="30">Polycystin-2</fullName>
    </recommendedName>
    <alternativeName>
        <fullName evidence="31">Polycystic kidney disease 2 protein homolog</fullName>
    </alternativeName>
</protein>
<evidence type="ECO:0000256" key="3">
    <source>
        <dbReference type="ARBA" id="ARBA00004272"/>
    </source>
</evidence>
<feature type="transmembrane region" description="Helical" evidence="35">
    <location>
        <begin position="409"/>
        <end position="429"/>
    </location>
</feature>
<dbReference type="Gene3D" id="1.20.120.350">
    <property type="entry name" value="Voltage-gated potassium channels. Chain C"/>
    <property type="match status" value="1"/>
</dbReference>
<evidence type="ECO:0000256" key="31">
    <source>
        <dbReference type="ARBA" id="ARBA00075406"/>
    </source>
</evidence>
<dbReference type="GO" id="GO:0005245">
    <property type="term" value="F:voltage-gated calcium channel activity"/>
    <property type="evidence" value="ECO:0007669"/>
    <property type="project" value="TreeGrafter"/>
</dbReference>
<dbReference type="PROSITE" id="PS50222">
    <property type="entry name" value="EF_HAND_2"/>
    <property type="match status" value="1"/>
</dbReference>
<proteinExistence type="inferred from homology"/>
<evidence type="ECO:0000256" key="19">
    <source>
        <dbReference type="ARBA" id="ARBA00022958"/>
    </source>
</evidence>
<dbReference type="InterPro" id="IPR046791">
    <property type="entry name" value="Polycystin_dom"/>
</dbReference>
<keyword evidence="16" id="KW-0631">Potassium channel</keyword>
<dbReference type="GO" id="GO:0016323">
    <property type="term" value="C:basolateral plasma membrane"/>
    <property type="evidence" value="ECO:0007669"/>
    <property type="project" value="UniProtKB-SubCell"/>
</dbReference>
<dbReference type="Proteomes" id="UP000727407">
    <property type="component" value="Unassembled WGS sequence"/>
</dbReference>
<keyword evidence="28 32" id="KW-0407">Ion channel</keyword>
<dbReference type="Gene3D" id="1.20.5.340">
    <property type="match status" value="1"/>
</dbReference>
<evidence type="ECO:0000256" key="17">
    <source>
        <dbReference type="ARBA" id="ARBA00022837"/>
    </source>
</evidence>
<feature type="binding site" evidence="32">
    <location>
        <position position="704"/>
    </location>
    <ligand>
        <name>Ca(2+)</name>
        <dbReference type="ChEBI" id="CHEBI:29108"/>
        <label>2</label>
    </ligand>
</feature>
<keyword evidence="13 32" id="KW-0479">Metal-binding</keyword>
<accession>A0A8J4U7I8</accession>
<dbReference type="SUPFAM" id="SSF81324">
    <property type="entry name" value="Voltage-gated potassium channels"/>
    <property type="match status" value="1"/>
</dbReference>
<evidence type="ECO:0000256" key="10">
    <source>
        <dbReference type="ARBA" id="ARBA00022568"/>
    </source>
</evidence>
<sequence>MSSSRARCQAARAPSSAHAHKPPQGDGFEMEMERMEPQGEVGLGVPEEEQPSPSRQAWSRDNPGFEPEEGLEASWSPGRRCLSDTSSSGSGSGSSSGLGSFTGGSNARIHRGLYPTPPADGLQHEPPSWGARIVEKIRLLWGTRLLEERDSSREMYLKNVLREMITYALFLLTLCILTYGMVSTNMYYYTKVMSQLFLDTPLSSTDATTFRSLSTMEDFWKYVEGPFLNGMYWEMWYNNESLPENQSLIFYENLLLGVPHLRQVKVLNQSCPVHEELKDEVYDCYGVYAAAYEDKKSFGLKNGTAWVYSEESVLGESSYSGEVGTYGGGGFFQDLSRTRDESNRQLQELKANLWLDRGTRAVFIDFSVYNGNINLFCIVRLLVEFPATGGAVSSWQFQTVRLVRYVSSWDHFVGLCEVIFCFFVIYYLVEEVLEIRLHRLRYFKSLWNCLDVLIVTLSVPAIIMNIYRTSAVNNRLKFLLENHNTYPNFGPLARLQVQFNSLAAIIVFLAWVKLFKFINFNKTMSQLSSTVSRCAKDLLGFAIMFFIVFLAYAQLAYLVFGTQLNDFSTFQACIFTQFRIILGDFDFSEIEEADRVLGPIYFTTFVFFMFMILLNMFLAIINDTYAEVKADMAQQRSEMEITDLIKKGYHKAMVKLRLRKTAVDDISDSLRQAGGKLNFDELRQDLRGKGHSDAEIEAIFAKYDLDGDQELTEHEHQQMRDDLEKERDLDLERSSLPRPMSGRSFSRSQDDSEEDDDEDSGHSSRRRGSSSGGVSYEEFQVLVRRVDRMEHSIGSIVSKIDAVIVKLEAMERAKLKRREVLSRLLDGVME</sequence>
<dbReference type="GO" id="GO:0060170">
    <property type="term" value="C:ciliary membrane"/>
    <property type="evidence" value="ECO:0007669"/>
    <property type="project" value="UniProtKB-SubCell"/>
</dbReference>
<evidence type="ECO:0000256" key="1">
    <source>
        <dbReference type="ARBA" id="ARBA00004156"/>
    </source>
</evidence>
<evidence type="ECO:0000313" key="37">
    <source>
        <dbReference type="EMBL" id="KAF5890617.1"/>
    </source>
</evidence>
<evidence type="ECO:0000256" key="29">
    <source>
        <dbReference type="ARBA" id="ARBA00023329"/>
    </source>
</evidence>
<keyword evidence="27" id="KW-0966">Cell projection</keyword>
<dbReference type="GO" id="GO:0050982">
    <property type="term" value="P:detection of mechanical stimulus"/>
    <property type="evidence" value="ECO:0007669"/>
    <property type="project" value="TreeGrafter"/>
</dbReference>
<evidence type="ECO:0000256" key="21">
    <source>
        <dbReference type="ARBA" id="ARBA00023054"/>
    </source>
</evidence>
<dbReference type="GO" id="GO:0034702">
    <property type="term" value="C:monoatomic ion channel complex"/>
    <property type="evidence" value="ECO:0007669"/>
    <property type="project" value="UniProtKB-KW"/>
</dbReference>
<dbReference type="FunFam" id="1.10.238.10:FF:000228">
    <property type="entry name" value="polycystin-2 isoform X1"/>
    <property type="match status" value="1"/>
</dbReference>
<feature type="transmembrane region" description="Helical" evidence="35">
    <location>
        <begin position="165"/>
        <end position="189"/>
    </location>
</feature>
<keyword evidence="14" id="KW-0677">Repeat</keyword>
<dbReference type="GO" id="GO:0030659">
    <property type="term" value="C:cytoplasmic vesicle membrane"/>
    <property type="evidence" value="ECO:0007669"/>
    <property type="project" value="UniProtKB-SubCell"/>
</dbReference>
<evidence type="ECO:0000256" key="7">
    <source>
        <dbReference type="ARBA" id="ARBA00022475"/>
    </source>
</evidence>
<feature type="compositionally biased region" description="Basic and acidic residues" evidence="34">
    <location>
        <begin position="712"/>
        <end position="735"/>
    </location>
</feature>
<evidence type="ECO:0000259" key="36">
    <source>
        <dbReference type="PROSITE" id="PS50222"/>
    </source>
</evidence>
<evidence type="ECO:0000256" key="2">
    <source>
        <dbReference type="ARBA" id="ARBA00004187"/>
    </source>
</evidence>
<keyword evidence="10 32" id="KW-0109">Calcium transport</keyword>
<dbReference type="Pfam" id="PF08016">
    <property type="entry name" value="PKD_channel"/>
    <property type="match status" value="1"/>
</dbReference>
<evidence type="ECO:0000256" key="13">
    <source>
        <dbReference type="ARBA" id="ARBA00022723"/>
    </source>
</evidence>
<feature type="binding site" evidence="32">
    <location>
        <position position="710"/>
    </location>
    <ligand>
        <name>Ca(2+)</name>
        <dbReference type="ChEBI" id="CHEBI:29108"/>
        <label>2</label>
    </ligand>
</feature>
<dbReference type="FunFam" id="1.20.5.340:FF:000020">
    <property type="entry name" value="polycystin-2 isoform X1"/>
    <property type="match status" value="1"/>
</dbReference>
<evidence type="ECO:0000256" key="16">
    <source>
        <dbReference type="ARBA" id="ARBA00022826"/>
    </source>
</evidence>
<evidence type="ECO:0000256" key="30">
    <source>
        <dbReference type="ARBA" id="ARBA00040113"/>
    </source>
</evidence>
<evidence type="ECO:0000256" key="12">
    <source>
        <dbReference type="ARBA" id="ARBA00022692"/>
    </source>
</evidence>
<evidence type="ECO:0000256" key="35">
    <source>
        <dbReference type="SAM" id="Phobius"/>
    </source>
</evidence>
<keyword evidence="25" id="KW-1015">Disulfide bond</keyword>
<feature type="transmembrane region" description="Helical" evidence="35">
    <location>
        <begin position="600"/>
        <end position="621"/>
    </location>
</feature>
<dbReference type="GO" id="GO:0005789">
    <property type="term" value="C:endoplasmic reticulum membrane"/>
    <property type="evidence" value="ECO:0007669"/>
    <property type="project" value="UniProtKB-SubCell"/>
</dbReference>
<dbReference type="InterPro" id="IPR013122">
    <property type="entry name" value="PKD1_2_channel"/>
</dbReference>
<dbReference type="OrthoDB" id="444119at2759"/>
<evidence type="ECO:0000256" key="18">
    <source>
        <dbReference type="ARBA" id="ARBA00022882"/>
    </source>
</evidence>
<comment type="similarity">
    <text evidence="5">Belongs to the polycystin family.</text>
</comment>
<dbReference type="Gene3D" id="1.10.287.70">
    <property type="match status" value="1"/>
</dbReference>
<feature type="compositionally biased region" description="Gly residues" evidence="34">
    <location>
        <begin position="90"/>
        <end position="102"/>
    </location>
</feature>
<dbReference type="FunFam" id="1.20.120.350:FF:000080">
    <property type="entry name" value="Polycystic kidney disease 2"/>
    <property type="match status" value="1"/>
</dbReference>
<dbReference type="InterPro" id="IPR003915">
    <property type="entry name" value="PKD_2"/>
</dbReference>
<evidence type="ECO:0000256" key="32">
    <source>
        <dbReference type="PIRSR" id="PIRSR603915-1"/>
    </source>
</evidence>
<evidence type="ECO:0000256" key="22">
    <source>
        <dbReference type="ARBA" id="ARBA00023065"/>
    </source>
</evidence>
<feature type="binding site" evidence="32">
    <location>
        <position position="708"/>
    </location>
    <ligand>
        <name>Ca(2+)</name>
        <dbReference type="ChEBI" id="CHEBI:29108"/>
        <label>2</label>
    </ligand>
</feature>
<dbReference type="GO" id="GO:0051371">
    <property type="term" value="F:muscle alpha-actinin binding"/>
    <property type="evidence" value="ECO:0007669"/>
    <property type="project" value="TreeGrafter"/>
</dbReference>
<dbReference type="AlphaFoldDB" id="A0A8J4U7I8"/>
<evidence type="ECO:0000313" key="38">
    <source>
        <dbReference type="Proteomes" id="UP000727407"/>
    </source>
</evidence>
<feature type="region of interest" description="Disordered" evidence="34">
    <location>
        <begin position="1"/>
        <end position="102"/>
    </location>
</feature>
<reference evidence="37" key="1">
    <citation type="submission" date="2020-07" db="EMBL/GenBank/DDBJ databases">
        <title>Clarias magur genome sequencing, assembly and annotation.</title>
        <authorList>
            <person name="Kushwaha B."/>
            <person name="Kumar R."/>
            <person name="Das P."/>
            <person name="Joshi C.G."/>
            <person name="Kumar D."/>
            <person name="Nagpure N.S."/>
            <person name="Pandey M."/>
            <person name="Agarwal S."/>
            <person name="Srivastava S."/>
            <person name="Singh M."/>
            <person name="Sahoo L."/>
            <person name="Jayasankar P."/>
            <person name="Meher P.K."/>
            <person name="Koringa P.G."/>
            <person name="Iquebal M.A."/>
            <person name="Das S.P."/>
            <person name="Bit A."/>
            <person name="Patnaik S."/>
            <person name="Patel N."/>
            <person name="Shah T.M."/>
            <person name="Hinsu A."/>
            <person name="Jena J.K."/>
        </authorList>
    </citation>
    <scope>NUCLEOTIDE SEQUENCE</scope>
    <source>
        <strain evidence="37">CIFAMagur01</strain>
        <tissue evidence="37">Testis</tissue>
    </source>
</reference>
<organism evidence="37 38">
    <name type="scientific">Clarias magur</name>
    <name type="common">Asian catfish</name>
    <name type="synonym">Macropteronotus magur</name>
    <dbReference type="NCBI Taxonomy" id="1594786"/>
    <lineage>
        <taxon>Eukaryota</taxon>
        <taxon>Metazoa</taxon>
        <taxon>Chordata</taxon>
        <taxon>Craniata</taxon>
        <taxon>Vertebrata</taxon>
        <taxon>Euteleostomi</taxon>
        <taxon>Actinopterygii</taxon>
        <taxon>Neopterygii</taxon>
        <taxon>Teleostei</taxon>
        <taxon>Ostariophysi</taxon>
        <taxon>Siluriformes</taxon>
        <taxon>Clariidae</taxon>
        <taxon>Clarias</taxon>
    </lineage>
</organism>
<feature type="compositionally biased region" description="Low complexity" evidence="34">
    <location>
        <begin position="1"/>
        <end position="17"/>
    </location>
</feature>
<evidence type="ECO:0000256" key="26">
    <source>
        <dbReference type="ARBA" id="ARBA00023180"/>
    </source>
</evidence>
<dbReference type="GO" id="GO:0051209">
    <property type="term" value="P:release of sequestered calcium ion into cytosol"/>
    <property type="evidence" value="ECO:0007669"/>
    <property type="project" value="TreeGrafter"/>
</dbReference>
<dbReference type="Pfam" id="PF18109">
    <property type="entry name" value="Fer4_24"/>
    <property type="match status" value="1"/>
</dbReference>
<keyword evidence="19" id="KW-0630">Potassium</keyword>
<evidence type="ECO:0000256" key="5">
    <source>
        <dbReference type="ARBA" id="ARBA00007200"/>
    </source>
</evidence>
<evidence type="ECO:0000256" key="24">
    <source>
        <dbReference type="ARBA" id="ARBA00023136"/>
    </source>
</evidence>
<keyword evidence="9" id="KW-0597">Phosphoprotein</keyword>
<keyword evidence="20 35" id="KW-1133">Transmembrane helix</keyword>
<evidence type="ECO:0000256" key="33">
    <source>
        <dbReference type="PIRSR" id="PIRSR603915-2"/>
    </source>
</evidence>
<dbReference type="GO" id="GO:0005102">
    <property type="term" value="F:signaling receptor binding"/>
    <property type="evidence" value="ECO:0007669"/>
    <property type="project" value="TreeGrafter"/>
</dbReference>
<feature type="transmembrane region" description="Helical" evidence="35">
    <location>
        <begin position="538"/>
        <end position="560"/>
    </location>
</feature>
<dbReference type="PANTHER" id="PTHR10877:SF114">
    <property type="entry name" value="POLYCYSTIN-2"/>
    <property type="match status" value="1"/>
</dbReference>
<feature type="region of interest" description="Disordered" evidence="34">
    <location>
        <begin position="712"/>
        <end position="772"/>
    </location>
</feature>
<evidence type="ECO:0000256" key="6">
    <source>
        <dbReference type="ARBA" id="ARBA00022448"/>
    </source>
</evidence>
<dbReference type="PRINTS" id="PR01433">
    <property type="entry name" value="POLYCYSTIN2"/>
</dbReference>
<keyword evidence="22 32" id="KW-0406">Ion transport</keyword>
<dbReference type="GO" id="GO:0005248">
    <property type="term" value="F:voltage-gated sodium channel activity"/>
    <property type="evidence" value="ECO:0007669"/>
    <property type="project" value="TreeGrafter"/>
</dbReference>
<dbReference type="GO" id="GO:0005509">
    <property type="term" value="F:calcium ion binding"/>
    <property type="evidence" value="ECO:0007669"/>
    <property type="project" value="InterPro"/>
</dbReference>
<evidence type="ECO:0000256" key="8">
    <source>
        <dbReference type="ARBA" id="ARBA00022538"/>
    </source>
</evidence>
<feature type="transmembrane region" description="Helical" evidence="35">
    <location>
        <begin position="497"/>
        <end position="518"/>
    </location>
</feature>
<feature type="binding site" evidence="32">
    <location>
        <position position="706"/>
    </location>
    <ligand>
        <name>Ca(2+)</name>
        <dbReference type="ChEBI" id="CHEBI:29108"/>
        <label>2</label>
    </ligand>
</feature>
<keyword evidence="26" id="KW-0325">Glycoprotein</keyword>
<dbReference type="InterPro" id="IPR051223">
    <property type="entry name" value="Polycystin"/>
</dbReference>